<keyword evidence="2" id="KW-1185">Reference proteome</keyword>
<dbReference type="AlphaFoldDB" id="A0A0J1BG43"/>
<sequence length="54" mass="5777">MHVDQHGRPGVGYALGEIDTSVIAIFAPVVLGDGGQMPHGVVWGRRGVRVRHAF</sequence>
<proteinExistence type="predicted"/>
<protein>
    <submittedName>
        <fullName evidence="1">Uncharacterized protein</fullName>
    </submittedName>
</protein>
<dbReference type="Proteomes" id="UP000036367">
    <property type="component" value="Unassembled WGS sequence"/>
</dbReference>
<reference evidence="1" key="1">
    <citation type="submission" date="2015-05" db="EMBL/GenBank/DDBJ databases">
        <title>Permanent draft genome of Rhodopirellula islandicus K833.</title>
        <authorList>
            <person name="Kizina J."/>
            <person name="Richter M."/>
            <person name="Glockner F.O."/>
            <person name="Harder J."/>
        </authorList>
    </citation>
    <scope>NUCLEOTIDE SEQUENCE [LARGE SCALE GENOMIC DNA]</scope>
    <source>
        <strain evidence="1">K833</strain>
    </source>
</reference>
<accession>A0A0J1BG43</accession>
<evidence type="ECO:0000313" key="2">
    <source>
        <dbReference type="Proteomes" id="UP000036367"/>
    </source>
</evidence>
<name>A0A0J1BG43_RHOIS</name>
<organism evidence="1 2">
    <name type="scientific">Rhodopirellula islandica</name>
    <dbReference type="NCBI Taxonomy" id="595434"/>
    <lineage>
        <taxon>Bacteria</taxon>
        <taxon>Pseudomonadati</taxon>
        <taxon>Planctomycetota</taxon>
        <taxon>Planctomycetia</taxon>
        <taxon>Pirellulales</taxon>
        <taxon>Pirellulaceae</taxon>
        <taxon>Rhodopirellula</taxon>
    </lineage>
</organism>
<evidence type="ECO:0000313" key="1">
    <source>
        <dbReference type="EMBL" id="KLU05496.1"/>
    </source>
</evidence>
<dbReference type="EMBL" id="LECT01000017">
    <property type="protein sequence ID" value="KLU05496.1"/>
    <property type="molecule type" value="Genomic_DNA"/>
</dbReference>
<dbReference type="PATRIC" id="fig|595434.4.peg.2038"/>
<gene>
    <name evidence="1" type="ORF">RISK_002128</name>
</gene>
<comment type="caution">
    <text evidence="1">The sequence shown here is derived from an EMBL/GenBank/DDBJ whole genome shotgun (WGS) entry which is preliminary data.</text>
</comment>